<evidence type="ECO:0000313" key="2">
    <source>
        <dbReference type="Proteomes" id="UP000765509"/>
    </source>
</evidence>
<dbReference type="AlphaFoldDB" id="A0A9Q3JTA6"/>
<dbReference type="Proteomes" id="UP000765509">
    <property type="component" value="Unassembled WGS sequence"/>
</dbReference>
<dbReference type="EMBL" id="AVOT02081715">
    <property type="protein sequence ID" value="MBW0567946.1"/>
    <property type="molecule type" value="Genomic_DNA"/>
</dbReference>
<comment type="caution">
    <text evidence="1">The sequence shown here is derived from an EMBL/GenBank/DDBJ whole genome shotgun (WGS) entry which is preliminary data.</text>
</comment>
<sequence>MGPPYHGSLNAAEWALLYKVFIPLLMLSQQMSLDEHKYANTQRKVGLSEEIANELTKNKFHSISAIKIATNSTVSMDDVTAFAEHCKNFCLSNQHLFPKQKIKPNNHFSDHIPKVFQRLGPVQASSTWGYECLIGIFHQGESRVNRWQLTSRQASVKQDESRSHIKQTSSTRPTLFLQQIL</sequence>
<protein>
    <submittedName>
        <fullName evidence="1">Uncharacterized protein</fullName>
    </submittedName>
</protein>
<keyword evidence="2" id="KW-1185">Reference proteome</keyword>
<organism evidence="1 2">
    <name type="scientific">Austropuccinia psidii MF-1</name>
    <dbReference type="NCBI Taxonomy" id="1389203"/>
    <lineage>
        <taxon>Eukaryota</taxon>
        <taxon>Fungi</taxon>
        <taxon>Dikarya</taxon>
        <taxon>Basidiomycota</taxon>
        <taxon>Pucciniomycotina</taxon>
        <taxon>Pucciniomycetes</taxon>
        <taxon>Pucciniales</taxon>
        <taxon>Sphaerophragmiaceae</taxon>
        <taxon>Austropuccinia</taxon>
    </lineage>
</organism>
<accession>A0A9Q3JTA6</accession>
<reference evidence="1" key="1">
    <citation type="submission" date="2021-03" db="EMBL/GenBank/DDBJ databases">
        <title>Draft genome sequence of rust myrtle Austropuccinia psidii MF-1, a brazilian biotype.</title>
        <authorList>
            <person name="Quecine M.C."/>
            <person name="Pachon D.M.R."/>
            <person name="Bonatelli M.L."/>
            <person name="Correr F.H."/>
            <person name="Franceschini L.M."/>
            <person name="Leite T.F."/>
            <person name="Margarido G.R.A."/>
            <person name="Almeida C.A."/>
            <person name="Ferrarezi J.A."/>
            <person name="Labate C.A."/>
        </authorList>
    </citation>
    <scope>NUCLEOTIDE SEQUENCE</scope>
    <source>
        <strain evidence="1">MF-1</strain>
    </source>
</reference>
<evidence type="ECO:0000313" key="1">
    <source>
        <dbReference type="EMBL" id="MBW0567946.1"/>
    </source>
</evidence>
<name>A0A9Q3JTA6_9BASI</name>
<gene>
    <name evidence="1" type="ORF">O181_107661</name>
</gene>
<proteinExistence type="predicted"/>